<dbReference type="Proteomes" id="UP000095767">
    <property type="component" value="Unassembled WGS sequence"/>
</dbReference>
<dbReference type="AlphaFoldDB" id="A0A1E5V2V8"/>
<dbReference type="STRING" id="888268.A0A1E5V2V8"/>
<comment type="caution">
    <text evidence="2">The sequence shown here is derived from an EMBL/GenBank/DDBJ whole genome shotgun (WGS) entry which is preliminary data.</text>
</comment>
<dbReference type="SUPFAM" id="SSF52047">
    <property type="entry name" value="RNI-like"/>
    <property type="match status" value="1"/>
</dbReference>
<dbReference type="OrthoDB" id="582707at2759"/>
<dbReference type="Pfam" id="PF24758">
    <property type="entry name" value="LRR_At5g56370"/>
    <property type="match status" value="1"/>
</dbReference>
<evidence type="ECO:0000259" key="1">
    <source>
        <dbReference type="Pfam" id="PF24758"/>
    </source>
</evidence>
<keyword evidence="3" id="KW-1185">Reference proteome</keyword>
<protein>
    <recommendedName>
        <fullName evidence="1">F-box/LRR-repeat protein 15/At3g58940/PEG3-like LRR domain-containing protein</fullName>
    </recommendedName>
</protein>
<sequence>MESFSGLLARWLQTLAVKGVQHLVLVNRPWPLNTDLPATFFGMATLTSLFLGFWQFPDTAGLPRAVAAFPHLEELGLSFMGIENRDMDFVLAKSPVLRSLCLQANVLLRRLSLLQAGTRASPTTMASSVKILGL</sequence>
<dbReference type="InterPro" id="IPR032675">
    <property type="entry name" value="LRR_dom_sf"/>
</dbReference>
<proteinExistence type="predicted"/>
<dbReference type="InterPro" id="IPR055411">
    <property type="entry name" value="LRR_FXL15/At3g58940/PEG3-like"/>
</dbReference>
<dbReference type="Gene3D" id="3.80.10.10">
    <property type="entry name" value="Ribonuclease Inhibitor"/>
    <property type="match status" value="1"/>
</dbReference>
<feature type="domain" description="F-box/LRR-repeat protein 15/At3g58940/PEG3-like LRR" evidence="1">
    <location>
        <begin position="8"/>
        <end position="112"/>
    </location>
</feature>
<accession>A0A1E5V2V8</accession>
<evidence type="ECO:0000313" key="2">
    <source>
        <dbReference type="EMBL" id="OEL19490.1"/>
    </source>
</evidence>
<organism evidence="2 3">
    <name type="scientific">Dichanthelium oligosanthes</name>
    <dbReference type="NCBI Taxonomy" id="888268"/>
    <lineage>
        <taxon>Eukaryota</taxon>
        <taxon>Viridiplantae</taxon>
        <taxon>Streptophyta</taxon>
        <taxon>Embryophyta</taxon>
        <taxon>Tracheophyta</taxon>
        <taxon>Spermatophyta</taxon>
        <taxon>Magnoliopsida</taxon>
        <taxon>Liliopsida</taxon>
        <taxon>Poales</taxon>
        <taxon>Poaceae</taxon>
        <taxon>PACMAD clade</taxon>
        <taxon>Panicoideae</taxon>
        <taxon>Panicodae</taxon>
        <taxon>Paniceae</taxon>
        <taxon>Dichantheliinae</taxon>
        <taxon>Dichanthelium</taxon>
    </lineage>
</organism>
<gene>
    <name evidence="2" type="ORF">BAE44_0019489</name>
</gene>
<name>A0A1E5V2V8_9POAL</name>
<reference evidence="2 3" key="1">
    <citation type="submission" date="2016-09" db="EMBL/GenBank/DDBJ databases">
        <title>The draft genome of Dichanthelium oligosanthes: A C3 panicoid grass species.</title>
        <authorList>
            <person name="Studer A.J."/>
            <person name="Schnable J.C."/>
            <person name="Brutnell T.P."/>
        </authorList>
    </citation>
    <scope>NUCLEOTIDE SEQUENCE [LARGE SCALE GENOMIC DNA]</scope>
    <source>
        <strain evidence="3">cv. Kellogg 1175</strain>
        <tissue evidence="2">Leaf</tissue>
    </source>
</reference>
<dbReference type="EMBL" id="LWDX02053381">
    <property type="protein sequence ID" value="OEL19490.1"/>
    <property type="molecule type" value="Genomic_DNA"/>
</dbReference>
<evidence type="ECO:0000313" key="3">
    <source>
        <dbReference type="Proteomes" id="UP000095767"/>
    </source>
</evidence>